<evidence type="ECO:0000256" key="9">
    <source>
        <dbReference type="SAM" id="SignalP"/>
    </source>
</evidence>
<organism evidence="11 12">
    <name type="scientific">Corynebacterium mustelae</name>
    <dbReference type="NCBI Taxonomy" id="571915"/>
    <lineage>
        <taxon>Bacteria</taxon>
        <taxon>Bacillati</taxon>
        <taxon>Actinomycetota</taxon>
        <taxon>Actinomycetes</taxon>
        <taxon>Mycobacteriales</taxon>
        <taxon>Corynebacteriaceae</taxon>
        <taxon>Corynebacterium</taxon>
    </lineage>
</organism>
<evidence type="ECO:0000256" key="8">
    <source>
        <dbReference type="SAM" id="Phobius"/>
    </source>
</evidence>
<dbReference type="Pfam" id="PF01468">
    <property type="entry name" value="GA"/>
    <property type="match status" value="1"/>
</dbReference>
<dbReference type="PROSITE" id="PS51910">
    <property type="entry name" value="GH18_2"/>
    <property type="match status" value="1"/>
</dbReference>
<dbReference type="PATRIC" id="fig|571915.4.peg.1155"/>
<dbReference type="GO" id="GO:0033925">
    <property type="term" value="F:mannosyl-glycoprotein endo-beta-N-acetylglucosaminidase activity"/>
    <property type="evidence" value="ECO:0007669"/>
    <property type="project" value="UniProtKB-EC"/>
</dbReference>
<reference evidence="11 12" key="1">
    <citation type="journal article" date="2015" name="Genome Announc.">
        <title>Complete Genome Sequence of the Type Strain Corynebacterium mustelae DSM 45274, Isolated from Various Tissues of a Male Ferret with Lethal Sepsis.</title>
        <authorList>
            <person name="Ruckert C."/>
            <person name="Eimer J."/>
            <person name="Winkler A."/>
            <person name="Tauch A."/>
        </authorList>
    </citation>
    <scope>NUCLEOTIDE SEQUENCE [LARGE SCALE GENOMIC DNA]</scope>
    <source>
        <strain evidence="11 12">DSM 45274</strain>
    </source>
</reference>
<dbReference type="KEGG" id="cmv:CMUST_05445"/>
<evidence type="ECO:0000256" key="5">
    <source>
        <dbReference type="ARBA" id="ARBA00023295"/>
    </source>
</evidence>
<evidence type="ECO:0000259" key="10">
    <source>
        <dbReference type="PROSITE" id="PS51910"/>
    </source>
</evidence>
<dbReference type="RefSeq" id="WP_052844544.1">
    <property type="nucleotide sequence ID" value="NZ_CP011542.1"/>
</dbReference>
<evidence type="ECO:0000256" key="7">
    <source>
        <dbReference type="SAM" id="MobiDB-lite"/>
    </source>
</evidence>
<dbReference type="SUPFAM" id="SSF46997">
    <property type="entry name" value="Bacterial immunoglobulin/albumin-binding domains"/>
    <property type="match status" value="1"/>
</dbReference>
<dbReference type="Gene3D" id="1.20.5.420">
    <property type="entry name" value="Immunoglobulin FC, subunit C"/>
    <property type="match status" value="1"/>
</dbReference>
<feature type="chain" id="PRO_5005184333" description="mannosyl-glycoprotein endo-beta-N-acetylglucosaminidase" evidence="9">
    <location>
        <begin position="28"/>
        <end position="467"/>
    </location>
</feature>
<feature type="region of interest" description="Disordered" evidence="7">
    <location>
        <begin position="27"/>
        <end position="46"/>
    </location>
</feature>
<dbReference type="InterPro" id="IPR020840">
    <property type="entry name" value="Extracell_matrix-bd_GA"/>
</dbReference>
<dbReference type="GO" id="GO:0005975">
    <property type="term" value="P:carbohydrate metabolic process"/>
    <property type="evidence" value="ECO:0007669"/>
    <property type="project" value="InterPro"/>
</dbReference>
<dbReference type="InterPro" id="IPR009063">
    <property type="entry name" value="Ig/albumin-bd_sf"/>
</dbReference>
<comment type="catalytic activity">
    <reaction evidence="6">
        <text>an N(4)-(oligosaccharide-(1-&gt;3)-[oligosaccharide-(1-&gt;6)]-beta-D-Man-(1-&gt;4)-beta-D-GlcNAc-(1-&gt;4)-alpha-D-GlcNAc)-L-asparaginyl-[protein] + H2O = an oligosaccharide-(1-&gt;3)-[oligosaccharide-(1-&gt;6)]-beta-D-Man-(1-&gt;4)-D-GlcNAc + N(4)-(N-acetyl-beta-D-glucosaminyl)-L-asparaginyl-[protein]</text>
        <dbReference type="Rhea" id="RHEA:73067"/>
        <dbReference type="Rhea" id="RHEA-COMP:12603"/>
        <dbReference type="Rhea" id="RHEA-COMP:18176"/>
        <dbReference type="ChEBI" id="CHEBI:15377"/>
        <dbReference type="ChEBI" id="CHEBI:132248"/>
        <dbReference type="ChEBI" id="CHEBI:192714"/>
        <dbReference type="ChEBI" id="CHEBI:192715"/>
        <dbReference type="EC" id="3.2.1.96"/>
    </reaction>
</comment>
<feature type="domain" description="GH18" evidence="10">
    <location>
        <begin position="52"/>
        <end position="340"/>
    </location>
</feature>
<evidence type="ECO:0000256" key="1">
    <source>
        <dbReference type="ARBA" id="ARBA00009336"/>
    </source>
</evidence>
<dbReference type="InterPro" id="IPR017853">
    <property type="entry name" value="GH"/>
</dbReference>
<evidence type="ECO:0000256" key="3">
    <source>
        <dbReference type="ARBA" id="ARBA00022729"/>
    </source>
</evidence>
<comment type="similarity">
    <text evidence="1">Belongs to the glycosyl hydrolase 18 family.</text>
</comment>
<dbReference type="STRING" id="571915.CMUST_05445"/>
<dbReference type="SMART" id="SM00844">
    <property type="entry name" value="GA"/>
    <property type="match status" value="1"/>
</dbReference>
<feature type="compositionally biased region" description="Basic and acidic residues" evidence="7">
    <location>
        <begin position="35"/>
        <end position="46"/>
    </location>
</feature>
<feature type="transmembrane region" description="Helical" evidence="8">
    <location>
        <begin position="441"/>
        <end position="464"/>
    </location>
</feature>
<evidence type="ECO:0000256" key="4">
    <source>
        <dbReference type="ARBA" id="ARBA00022801"/>
    </source>
</evidence>
<evidence type="ECO:0000313" key="12">
    <source>
        <dbReference type="Proteomes" id="UP000035199"/>
    </source>
</evidence>
<gene>
    <name evidence="11" type="ORF">CMUST_05445</name>
</gene>
<reference evidence="12" key="2">
    <citation type="submission" date="2015-05" db="EMBL/GenBank/DDBJ databases">
        <title>Complete genome sequence of Corynebacterium mustelae DSM 45274, isolated from various tissues of a male ferret with lethal sepsis.</title>
        <authorList>
            <person name="Ruckert C."/>
            <person name="Albersmeier A."/>
            <person name="Winkler A."/>
            <person name="Tauch A."/>
        </authorList>
    </citation>
    <scope>NUCLEOTIDE SEQUENCE [LARGE SCALE GENOMIC DNA]</scope>
    <source>
        <strain evidence="12">DSM 45274</strain>
    </source>
</reference>
<sequence length="467" mass="51504">MRLHHALGSLITATGLALSAVAAPADASPTSLPLPEHKGFHPDAGERSDCEPIVTAYYRTWRDKEIQQLPDDRVGPNVIAMTDIPHNIDVLSLIHVPDHQQSDQQFWATFASTYLPELHRRGTKVLYTLDISAVLDPSLKPTSSPEEYAAHAQRLVDKYVRPHKLDGLDIDMERDLSFDQRIVLRNTMRALTQLVGPFSNTNTLLTYNTNRNAQKAYIDEVAQYVNYVFVQTYSVTDPNEIQYSYWNTYRFYLSSCQFLPSYANPEEFDRNRFLGAIGPVEETAAVKIAGWQPFQGGVKGGIMTYAIDRDGMTYDQPDISTLRVTTFPVIKRVTAVLKAKKFAAAKETAAQTVTNLTNLTETQRQTYIQNINAALTFEDVEALVKAAREHPAAPTATTTPTATSTTSTTPTISSSTNETTSAPTPPQPEPRDRPSSSLTGLYAAIAAIVAAVLGGIAALVFQFFGRL</sequence>
<evidence type="ECO:0000313" key="11">
    <source>
        <dbReference type="EMBL" id="AKK05426.1"/>
    </source>
</evidence>
<dbReference type="Gene3D" id="3.20.20.80">
    <property type="entry name" value="Glycosidases"/>
    <property type="match status" value="1"/>
</dbReference>
<evidence type="ECO:0000256" key="6">
    <source>
        <dbReference type="ARBA" id="ARBA00034414"/>
    </source>
</evidence>
<keyword evidence="8" id="KW-1133">Transmembrane helix</keyword>
<dbReference type="AlphaFoldDB" id="A0A0G3GW68"/>
<protein>
    <recommendedName>
        <fullName evidence="2">mannosyl-glycoprotein endo-beta-N-acetylglucosaminidase</fullName>
        <ecNumber evidence="2">3.2.1.96</ecNumber>
    </recommendedName>
</protein>
<keyword evidence="5" id="KW-0326">Glycosidase</keyword>
<evidence type="ECO:0000256" key="2">
    <source>
        <dbReference type="ARBA" id="ARBA00012566"/>
    </source>
</evidence>
<dbReference type="EMBL" id="CP011542">
    <property type="protein sequence ID" value="AKK05426.1"/>
    <property type="molecule type" value="Genomic_DNA"/>
</dbReference>
<keyword evidence="8" id="KW-0812">Transmembrane</keyword>
<dbReference type="PROSITE" id="PS01095">
    <property type="entry name" value="GH18_1"/>
    <property type="match status" value="1"/>
</dbReference>
<feature type="region of interest" description="Disordered" evidence="7">
    <location>
        <begin position="388"/>
        <end position="436"/>
    </location>
</feature>
<feature type="compositionally biased region" description="Low complexity" evidence="7">
    <location>
        <begin position="392"/>
        <end position="422"/>
    </location>
</feature>
<dbReference type="Pfam" id="PF23916">
    <property type="entry name" value="TIM-barrel_EndoS"/>
    <property type="match status" value="1"/>
</dbReference>
<keyword evidence="8" id="KW-0472">Membrane</keyword>
<dbReference type="OrthoDB" id="7183084at2"/>
<feature type="signal peptide" evidence="9">
    <location>
        <begin position="1"/>
        <end position="27"/>
    </location>
</feature>
<dbReference type="InterPro" id="IPR001223">
    <property type="entry name" value="Glyco_hydro18_cat"/>
</dbReference>
<keyword evidence="4" id="KW-0378">Hydrolase</keyword>
<proteinExistence type="inferred from homology"/>
<keyword evidence="3 9" id="KW-0732">Signal</keyword>
<name>A0A0G3GW68_9CORY</name>
<dbReference type="InterPro" id="IPR001579">
    <property type="entry name" value="Glyco_hydro_18_chit_AS"/>
</dbReference>
<dbReference type="InterPro" id="IPR002988">
    <property type="entry name" value="GA_module"/>
</dbReference>
<dbReference type="SUPFAM" id="SSF51445">
    <property type="entry name" value="(Trans)glycosidases"/>
    <property type="match status" value="1"/>
</dbReference>
<dbReference type="EC" id="3.2.1.96" evidence="2"/>
<accession>A0A0G3GW68</accession>
<keyword evidence="12" id="KW-1185">Reference proteome</keyword>
<dbReference type="Proteomes" id="UP000035199">
    <property type="component" value="Chromosome"/>
</dbReference>
<dbReference type="InterPro" id="IPR057016">
    <property type="entry name" value="EndoS_F2-like_TIM-barrel"/>
</dbReference>